<dbReference type="Proteomes" id="UP000796880">
    <property type="component" value="Unassembled WGS sequence"/>
</dbReference>
<organism evidence="2 3">
    <name type="scientific">Rhamnella rubrinervis</name>
    <dbReference type="NCBI Taxonomy" id="2594499"/>
    <lineage>
        <taxon>Eukaryota</taxon>
        <taxon>Viridiplantae</taxon>
        <taxon>Streptophyta</taxon>
        <taxon>Embryophyta</taxon>
        <taxon>Tracheophyta</taxon>
        <taxon>Spermatophyta</taxon>
        <taxon>Magnoliopsida</taxon>
        <taxon>eudicotyledons</taxon>
        <taxon>Gunneridae</taxon>
        <taxon>Pentapetalae</taxon>
        <taxon>rosids</taxon>
        <taxon>fabids</taxon>
        <taxon>Rosales</taxon>
        <taxon>Rhamnaceae</taxon>
        <taxon>rhamnoid group</taxon>
        <taxon>Rhamneae</taxon>
        <taxon>Rhamnella</taxon>
    </lineage>
</organism>
<reference evidence="2" key="1">
    <citation type="submission" date="2020-03" db="EMBL/GenBank/DDBJ databases">
        <title>A high-quality chromosome-level genome assembly of a woody plant with both climbing and erect habits, Rhamnella rubrinervis.</title>
        <authorList>
            <person name="Lu Z."/>
            <person name="Yang Y."/>
            <person name="Zhu X."/>
            <person name="Sun Y."/>
        </authorList>
    </citation>
    <scope>NUCLEOTIDE SEQUENCE</scope>
    <source>
        <strain evidence="2">BYM</strain>
        <tissue evidence="2">Leaf</tissue>
    </source>
</reference>
<keyword evidence="3" id="KW-1185">Reference proteome</keyword>
<comment type="caution">
    <text evidence="2">The sequence shown here is derived from an EMBL/GenBank/DDBJ whole genome shotgun (WGS) entry which is preliminary data.</text>
</comment>
<dbReference type="EMBL" id="VOIH02000008">
    <property type="protein sequence ID" value="KAF3440823.1"/>
    <property type="molecule type" value="Genomic_DNA"/>
</dbReference>
<proteinExistence type="predicted"/>
<name>A0A8K0E6F1_9ROSA</name>
<feature type="transmembrane region" description="Helical" evidence="1">
    <location>
        <begin position="12"/>
        <end position="40"/>
    </location>
</feature>
<keyword evidence="1" id="KW-0472">Membrane</keyword>
<keyword evidence="1" id="KW-1133">Transmembrane helix</keyword>
<evidence type="ECO:0000256" key="1">
    <source>
        <dbReference type="SAM" id="Phobius"/>
    </source>
</evidence>
<gene>
    <name evidence="2" type="ORF">FNV43_RR19109</name>
</gene>
<feature type="transmembrane region" description="Helical" evidence="1">
    <location>
        <begin position="138"/>
        <end position="156"/>
    </location>
</feature>
<accession>A0A8K0E6F1</accession>
<sequence length="157" mass="17942">MEKDRSNLQDLPFAFVLATIFELDLFLTISGSGLMILVLAQSRIRGFSNKLDTLDTSNKRSFLRRLYCSEERLQQENKSYEVGSLVGLKIFKMNLEKETRCPPDMPLFNLRFLNTEILVVVQSDQAPKFRILLLDNELGLSSTLTFPLGFFVLLVVS</sequence>
<dbReference type="AlphaFoldDB" id="A0A8K0E6F1"/>
<evidence type="ECO:0000313" key="2">
    <source>
        <dbReference type="EMBL" id="KAF3440823.1"/>
    </source>
</evidence>
<protein>
    <submittedName>
        <fullName evidence="2">Uncharacterized protein</fullName>
    </submittedName>
</protein>
<keyword evidence="1" id="KW-0812">Transmembrane</keyword>
<evidence type="ECO:0000313" key="3">
    <source>
        <dbReference type="Proteomes" id="UP000796880"/>
    </source>
</evidence>